<dbReference type="EMBL" id="QGTD01000020">
    <property type="protein sequence ID" value="PWU66959.1"/>
    <property type="molecule type" value="Genomic_DNA"/>
</dbReference>
<protein>
    <submittedName>
        <fullName evidence="3">Amidase</fullName>
    </submittedName>
</protein>
<proteinExistence type="inferred from homology"/>
<dbReference type="RefSeq" id="WP_109985656.1">
    <property type="nucleotide sequence ID" value="NZ_QGTD01000020.1"/>
</dbReference>
<accession>A0A317KZ85</accession>
<dbReference type="InterPro" id="IPR020556">
    <property type="entry name" value="Amidase_CS"/>
</dbReference>
<dbReference type="PROSITE" id="PS00571">
    <property type="entry name" value="AMIDASES"/>
    <property type="match status" value="1"/>
</dbReference>
<sequence length="478" mass="53660">MKQFDDLLELDALGQKQLLDKKELTPLELTDFYIYQIEKYNPILNAVVLEMFESGREQAKRMPQATNGKVAGLPFLIKDLNAIKGARHTSGSVMLQDVIAPENDEIVNLFEQAGLIFLGKTNTPEFGFLPTTEPELFGPTRNPWDLERSPGGSSGGSAAAVAAGLIPFAHANDGGGSIRIPASACGLFGFKPSRGRLPYSPYVNHFSINHAVTRSVRDSAALLDILNGVGKHTIYPSFKTYTNFLENVTKKTNKLKIAVRYQPNSHVSFDNDTRKNMEETVELMKDLGHEVVDKMPTFDLDSLAHHFINIWLGSGSTIIKHSGLMIGQEVNRDNVEKLTYEILEFGKNLSALEYEESRVYIQSEAQKILEFLEEIDVWMTPTLNQLPKKIGENKETKQTAYQQMLNNMLDYNPLMPIANATGQPAMSVPTYWTEDGLPVGTHFFARLGEDDLLLQLAAQIEERQPWFHHYKKIRKSLL</sequence>
<dbReference type="Proteomes" id="UP000245624">
    <property type="component" value="Unassembled WGS sequence"/>
</dbReference>
<dbReference type="InterPro" id="IPR023631">
    <property type="entry name" value="Amidase_dom"/>
</dbReference>
<dbReference type="PANTHER" id="PTHR11895:SF7">
    <property type="entry name" value="GLUTAMYL-TRNA(GLN) AMIDOTRANSFERASE SUBUNIT A, MITOCHONDRIAL"/>
    <property type="match status" value="1"/>
</dbReference>
<dbReference type="AlphaFoldDB" id="A0A317KZ85"/>
<comment type="caution">
    <text evidence="3">The sequence shown here is derived from an EMBL/GenBank/DDBJ whole genome shotgun (WGS) entry which is preliminary data.</text>
</comment>
<dbReference type="GO" id="GO:0003824">
    <property type="term" value="F:catalytic activity"/>
    <property type="evidence" value="ECO:0007669"/>
    <property type="project" value="InterPro"/>
</dbReference>
<dbReference type="Pfam" id="PF01425">
    <property type="entry name" value="Amidase"/>
    <property type="match status" value="1"/>
</dbReference>
<dbReference type="InterPro" id="IPR036928">
    <property type="entry name" value="AS_sf"/>
</dbReference>
<reference evidence="3 4" key="1">
    <citation type="submission" date="2018-05" db="EMBL/GenBank/DDBJ databases">
        <title>Genomic analysis of Gracilibacillus dipsosauri DD1 reveals novel features of a salt-tolerant amylase.</title>
        <authorList>
            <person name="Deutch C.E."/>
            <person name="Yang S."/>
        </authorList>
    </citation>
    <scope>NUCLEOTIDE SEQUENCE [LARGE SCALE GENOMIC DNA]</scope>
    <source>
        <strain evidence="3 4">DD1</strain>
    </source>
</reference>
<evidence type="ECO:0000256" key="1">
    <source>
        <dbReference type="ARBA" id="ARBA00009199"/>
    </source>
</evidence>
<evidence type="ECO:0000313" key="3">
    <source>
        <dbReference type="EMBL" id="PWU66959.1"/>
    </source>
</evidence>
<feature type="domain" description="Amidase" evidence="2">
    <location>
        <begin position="28"/>
        <end position="454"/>
    </location>
</feature>
<evidence type="ECO:0000313" key="4">
    <source>
        <dbReference type="Proteomes" id="UP000245624"/>
    </source>
</evidence>
<evidence type="ECO:0000259" key="2">
    <source>
        <dbReference type="Pfam" id="PF01425"/>
    </source>
</evidence>
<dbReference type="InterPro" id="IPR000120">
    <property type="entry name" value="Amidase"/>
</dbReference>
<dbReference type="PANTHER" id="PTHR11895">
    <property type="entry name" value="TRANSAMIDASE"/>
    <property type="match status" value="1"/>
</dbReference>
<keyword evidence="4" id="KW-1185">Reference proteome</keyword>
<organism evidence="3 4">
    <name type="scientific">Gracilibacillus dipsosauri</name>
    <dbReference type="NCBI Taxonomy" id="178340"/>
    <lineage>
        <taxon>Bacteria</taxon>
        <taxon>Bacillati</taxon>
        <taxon>Bacillota</taxon>
        <taxon>Bacilli</taxon>
        <taxon>Bacillales</taxon>
        <taxon>Bacillaceae</taxon>
        <taxon>Gracilibacillus</taxon>
    </lineage>
</organism>
<name>A0A317KZ85_9BACI</name>
<comment type="similarity">
    <text evidence="1">Belongs to the amidase family.</text>
</comment>
<dbReference type="OrthoDB" id="9811471at2"/>
<dbReference type="Gene3D" id="3.90.1300.10">
    <property type="entry name" value="Amidase signature (AS) domain"/>
    <property type="match status" value="1"/>
</dbReference>
<gene>
    <name evidence="3" type="ORF">DLJ74_19040</name>
</gene>
<dbReference type="SUPFAM" id="SSF75304">
    <property type="entry name" value="Amidase signature (AS) enzymes"/>
    <property type="match status" value="1"/>
</dbReference>